<evidence type="ECO:0000313" key="5">
    <source>
        <dbReference type="EMBL" id="ONL95245.1"/>
    </source>
</evidence>
<dbReference type="InterPro" id="IPR021841">
    <property type="entry name" value="VAC14_Fig4p-bd"/>
</dbReference>
<proteinExistence type="predicted"/>
<evidence type="ECO:0000259" key="4">
    <source>
        <dbReference type="Pfam" id="PF11916"/>
    </source>
</evidence>
<dbReference type="AlphaFoldDB" id="A0A1D6JTR3"/>
<evidence type="ECO:0000256" key="1">
    <source>
        <dbReference type="ARBA" id="ARBA00004308"/>
    </source>
</evidence>
<dbReference type="PANTHER" id="PTHR16023:SF0">
    <property type="entry name" value="PROTEIN VAC14 HOMOLOG"/>
    <property type="match status" value="1"/>
</dbReference>
<dbReference type="Pfam" id="PF11916">
    <property type="entry name" value="Vac14_Fig4_bd"/>
    <property type="match status" value="1"/>
</dbReference>
<protein>
    <submittedName>
        <fullName evidence="5">Protein VAC14-like protein</fullName>
    </submittedName>
</protein>
<keyword evidence="3" id="KW-0472">Membrane</keyword>
<dbReference type="ExpressionAtlas" id="A0A1D6JTR3">
    <property type="expression patterns" value="baseline and differential"/>
</dbReference>
<feature type="domain" description="Vacuolar protein 14 C-terminal Fig4-binding" evidence="4">
    <location>
        <begin position="51"/>
        <end position="205"/>
    </location>
</feature>
<dbReference type="PANTHER" id="PTHR16023">
    <property type="entry name" value="TAX1 BINDING PROTEIN-RELATED"/>
    <property type="match status" value="1"/>
</dbReference>
<organism evidence="5">
    <name type="scientific">Zea mays</name>
    <name type="common">Maize</name>
    <dbReference type="NCBI Taxonomy" id="4577"/>
    <lineage>
        <taxon>Eukaryota</taxon>
        <taxon>Viridiplantae</taxon>
        <taxon>Streptophyta</taxon>
        <taxon>Embryophyta</taxon>
        <taxon>Tracheophyta</taxon>
        <taxon>Spermatophyta</taxon>
        <taxon>Magnoliopsida</taxon>
        <taxon>Liliopsida</taxon>
        <taxon>Poales</taxon>
        <taxon>Poaceae</taxon>
        <taxon>PACMAD clade</taxon>
        <taxon>Panicoideae</taxon>
        <taxon>Andropogonodae</taxon>
        <taxon>Andropogoneae</taxon>
        <taxon>Tripsacinae</taxon>
        <taxon>Zea</taxon>
    </lineage>
</organism>
<name>A0A1D6JTR3_MAIZE</name>
<sequence>MAVVCQNVTAFLLVQVVLLVLEVHARIAEESHHFHHLVSYLICTFHNNHFLLEKRGALIVRRLCVLLGAEKVYREFSTILESEVDLDFASVMVQALNLILLTSTELGELRSLLKKSLVDSCGKDLFQSLYASWRHSPMATISLCLLAQAYSHASCVIQSLGEEDINVKFLVQLDKLIRLLETPVFAYLRLQVTCSDNPFLQIYLYVCQAHYPWHDRLDQSLFNVVRL</sequence>
<dbReference type="GO" id="GO:0070772">
    <property type="term" value="C:PAS complex"/>
    <property type="evidence" value="ECO:0007669"/>
    <property type="project" value="InterPro"/>
</dbReference>
<accession>A0A1D6JTR3</accession>
<evidence type="ECO:0000256" key="3">
    <source>
        <dbReference type="ARBA" id="ARBA00023136"/>
    </source>
</evidence>
<gene>
    <name evidence="5" type="ORF">ZEAMMB73_Zm00001d028261</name>
</gene>
<dbReference type="EMBL" id="CM007647">
    <property type="protein sequence ID" value="ONL95245.1"/>
    <property type="molecule type" value="Genomic_DNA"/>
</dbReference>
<dbReference type="GO" id="GO:0006661">
    <property type="term" value="P:phosphatidylinositol biosynthetic process"/>
    <property type="evidence" value="ECO:0007669"/>
    <property type="project" value="InterPro"/>
</dbReference>
<evidence type="ECO:0000256" key="2">
    <source>
        <dbReference type="ARBA" id="ARBA00022737"/>
    </source>
</evidence>
<dbReference type="GO" id="GO:0012505">
    <property type="term" value="C:endomembrane system"/>
    <property type="evidence" value="ECO:0007669"/>
    <property type="project" value="UniProtKB-SubCell"/>
</dbReference>
<keyword evidence="2" id="KW-0677">Repeat</keyword>
<dbReference type="InterPro" id="IPR026825">
    <property type="entry name" value="Vac14"/>
</dbReference>
<comment type="subcellular location">
    <subcellularLocation>
        <location evidence="1">Endomembrane system</location>
    </subcellularLocation>
</comment>
<reference evidence="5" key="1">
    <citation type="submission" date="2015-12" db="EMBL/GenBank/DDBJ databases">
        <title>Update maize B73 reference genome by single molecule sequencing technologies.</title>
        <authorList>
            <consortium name="Maize Genome Sequencing Project"/>
            <person name="Ware D."/>
        </authorList>
    </citation>
    <scope>NUCLEOTIDE SEQUENCE [LARGE SCALE GENOMIC DNA]</scope>
    <source>
        <tissue evidence="5">Seedling</tissue>
    </source>
</reference>